<protein>
    <submittedName>
        <fullName evidence="1">Uncharacterized protein</fullName>
    </submittedName>
</protein>
<keyword evidence="2" id="KW-1185">Reference proteome</keyword>
<evidence type="ECO:0000313" key="2">
    <source>
        <dbReference type="Proteomes" id="UP000552864"/>
    </source>
</evidence>
<dbReference type="EMBL" id="JABAHZ010000009">
    <property type="protein sequence ID" value="NLR82307.1"/>
    <property type="molecule type" value="Genomic_DNA"/>
</dbReference>
<proteinExistence type="predicted"/>
<accession>A0A847ST27</accession>
<dbReference type="AlphaFoldDB" id="A0A847ST27"/>
<dbReference type="Proteomes" id="UP000552864">
    <property type="component" value="Unassembled WGS sequence"/>
</dbReference>
<sequence length="54" mass="6065">MKKKIIKVKSELSQQEITLTVDKKLDSLNPKDFAPKKLEAANKALPKMANLISK</sequence>
<dbReference type="RefSeq" id="WP_168742268.1">
    <property type="nucleotide sequence ID" value="NZ_JABAHZ010000009.1"/>
</dbReference>
<comment type="caution">
    <text evidence="1">The sequence shown here is derived from an EMBL/GenBank/DDBJ whole genome shotgun (WGS) entry which is preliminary data.</text>
</comment>
<organism evidence="1 2">
    <name type="scientific">Chitinophaga eiseniae</name>
    <dbReference type="NCBI Taxonomy" id="634771"/>
    <lineage>
        <taxon>Bacteria</taxon>
        <taxon>Pseudomonadati</taxon>
        <taxon>Bacteroidota</taxon>
        <taxon>Chitinophagia</taxon>
        <taxon>Chitinophagales</taxon>
        <taxon>Chitinophagaceae</taxon>
        <taxon>Chitinophaga</taxon>
    </lineage>
</organism>
<gene>
    <name evidence="1" type="ORF">HGH91_27065</name>
</gene>
<evidence type="ECO:0000313" key="1">
    <source>
        <dbReference type="EMBL" id="NLR82307.1"/>
    </source>
</evidence>
<reference evidence="1 2" key="1">
    <citation type="submission" date="2020-04" db="EMBL/GenBank/DDBJ databases">
        <authorList>
            <person name="Yin C."/>
        </authorList>
    </citation>
    <scope>NUCLEOTIDE SEQUENCE [LARGE SCALE GENOMIC DNA]</scope>
    <source>
        <strain evidence="1 2">Ak56</strain>
    </source>
</reference>
<name>A0A847ST27_9BACT</name>